<dbReference type="FunFam" id="4.10.95.10:FF:000001">
    <property type="entry name" value="Cytochrome c oxidase subunit 6A, mitochondrial"/>
    <property type="match status" value="1"/>
</dbReference>
<dbReference type="SUPFAM" id="SSF81411">
    <property type="entry name" value="Mitochondrial cytochrome c oxidase subunit VIa"/>
    <property type="match status" value="1"/>
</dbReference>
<reference evidence="13 14" key="1">
    <citation type="submission" date="2016-02" db="EMBL/GenBank/DDBJ databases">
        <title>Complete genome sequence and transcriptome regulation of the pentose utilising yeast Sugiyamaella lignohabitans.</title>
        <authorList>
            <person name="Bellasio M."/>
            <person name="Peymann A."/>
            <person name="Valli M."/>
            <person name="Sipitzky M."/>
            <person name="Graf A."/>
            <person name="Sauer M."/>
            <person name="Marx H."/>
            <person name="Mattanovich D."/>
        </authorList>
    </citation>
    <scope>NUCLEOTIDE SEQUENCE [LARGE SCALE GENOMIC DNA]</scope>
    <source>
        <strain evidence="13 14">CBS 10342</strain>
    </source>
</reference>
<evidence type="ECO:0000256" key="3">
    <source>
        <dbReference type="ARBA" id="ARBA00005553"/>
    </source>
</evidence>
<sequence>MFRLATRSTRVMGLTGRRMASTEVAPVYQNKRFVPNEAKAKEFQETYEHTKEHANSTFGLWKNISIWVCVPALIASGINSYYIEKEHAEHREHNSHIPDEDMPTEFLFQNVRNKKYFWGDGDKTLFWNEKANRHVPRD</sequence>
<evidence type="ECO:0000256" key="5">
    <source>
        <dbReference type="ARBA" id="ARBA00022792"/>
    </source>
</evidence>
<dbReference type="Pfam" id="PF02046">
    <property type="entry name" value="COX6A"/>
    <property type="match status" value="1"/>
</dbReference>
<keyword evidence="4" id="KW-0812">Transmembrane</keyword>
<evidence type="ECO:0000256" key="11">
    <source>
        <dbReference type="ARBA" id="ARBA00070930"/>
    </source>
</evidence>
<dbReference type="InterPro" id="IPR001349">
    <property type="entry name" value="Cyt_c_oxidase_su6a"/>
</dbReference>
<dbReference type="UniPathway" id="UPA00705"/>
<keyword evidence="5" id="KW-0999">Mitochondrion inner membrane</keyword>
<dbReference type="GO" id="GO:0045277">
    <property type="term" value="C:respiratory chain complex IV"/>
    <property type="evidence" value="ECO:0007669"/>
    <property type="project" value="EnsemblFungi"/>
</dbReference>
<evidence type="ECO:0000256" key="8">
    <source>
        <dbReference type="ARBA" id="ARBA00023002"/>
    </source>
</evidence>
<evidence type="ECO:0000256" key="2">
    <source>
        <dbReference type="ARBA" id="ARBA00004673"/>
    </source>
</evidence>
<dbReference type="GO" id="GO:0005743">
    <property type="term" value="C:mitochondrial inner membrane"/>
    <property type="evidence" value="ECO:0007669"/>
    <property type="project" value="UniProtKB-SubCell"/>
</dbReference>
<dbReference type="KEGG" id="slb:AWJ20_5106"/>
<evidence type="ECO:0000256" key="6">
    <source>
        <dbReference type="ARBA" id="ARBA00022946"/>
    </source>
</evidence>
<evidence type="ECO:0000313" key="13">
    <source>
        <dbReference type="EMBL" id="ANB14148.1"/>
    </source>
</evidence>
<keyword evidence="14" id="KW-1185">Reference proteome</keyword>
<dbReference type="InterPro" id="IPR036418">
    <property type="entry name" value="Cyt_c_oxidase_su6a_sf"/>
</dbReference>
<evidence type="ECO:0000313" key="14">
    <source>
        <dbReference type="Proteomes" id="UP000189580"/>
    </source>
</evidence>
<protein>
    <recommendedName>
        <fullName evidence="11">Cytochrome c oxidase subunit 13, mitochondrial</fullName>
    </recommendedName>
    <alternativeName>
        <fullName evidence="12">Cytochrome c oxidase polypeptide VIa</fullName>
    </alternativeName>
</protein>
<comment type="pathway">
    <text evidence="2">Energy metabolism; oxidative phosphorylation.</text>
</comment>
<dbReference type="PROSITE" id="PS01329">
    <property type="entry name" value="COX6A"/>
    <property type="match status" value="1"/>
</dbReference>
<dbReference type="RefSeq" id="XP_018736625.1">
    <property type="nucleotide sequence ID" value="XM_018882227.1"/>
</dbReference>
<dbReference type="Gene3D" id="4.10.95.10">
    <property type="entry name" value="Cytochrome c oxidase, subunit VIa"/>
    <property type="match status" value="1"/>
</dbReference>
<gene>
    <name evidence="13" type="primary">COX13</name>
    <name evidence="13" type="ORF">AWJ20_5106</name>
</gene>
<dbReference type="GO" id="GO:0030234">
    <property type="term" value="F:enzyme regulator activity"/>
    <property type="evidence" value="ECO:0007669"/>
    <property type="project" value="EnsemblFungi"/>
</dbReference>
<keyword evidence="10" id="KW-0472">Membrane</keyword>
<accession>A0A167EJB8</accession>
<dbReference type="InterPro" id="IPR018507">
    <property type="entry name" value="Cyt_c_oxidase_su6a_CS"/>
</dbReference>
<proteinExistence type="inferred from homology"/>
<dbReference type="OrthoDB" id="5947505at2759"/>
<dbReference type="GeneID" id="30037312"/>
<keyword evidence="7" id="KW-1133">Transmembrane helix</keyword>
<comment type="subcellular location">
    <subcellularLocation>
        <location evidence="1">Mitochondrion inner membrane</location>
        <topology evidence="1">Single-pass membrane protein</topology>
    </subcellularLocation>
</comment>
<dbReference type="GO" id="GO:0004129">
    <property type="term" value="F:cytochrome-c oxidase activity"/>
    <property type="evidence" value="ECO:0007669"/>
    <property type="project" value="EnsemblFungi"/>
</dbReference>
<dbReference type="Proteomes" id="UP000189580">
    <property type="component" value="Chromosome d"/>
</dbReference>
<evidence type="ECO:0000256" key="10">
    <source>
        <dbReference type="ARBA" id="ARBA00023136"/>
    </source>
</evidence>
<dbReference type="EMBL" id="CP014502">
    <property type="protein sequence ID" value="ANB14148.1"/>
    <property type="molecule type" value="Genomic_DNA"/>
</dbReference>
<dbReference type="GO" id="GO:0097250">
    <property type="term" value="P:mitochondrial respirasome assembly"/>
    <property type="evidence" value="ECO:0007669"/>
    <property type="project" value="EnsemblFungi"/>
</dbReference>
<dbReference type="AlphaFoldDB" id="A0A167EJB8"/>
<keyword evidence="8" id="KW-0560">Oxidoreductase</keyword>
<dbReference type="GO" id="GO:0006119">
    <property type="term" value="P:oxidative phosphorylation"/>
    <property type="evidence" value="ECO:0007669"/>
    <property type="project" value="UniProtKB-UniPathway"/>
</dbReference>
<evidence type="ECO:0000256" key="1">
    <source>
        <dbReference type="ARBA" id="ARBA00004434"/>
    </source>
</evidence>
<evidence type="ECO:0000256" key="7">
    <source>
        <dbReference type="ARBA" id="ARBA00022989"/>
    </source>
</evidence>
<evidence type="ECO:0000256" key="12">
    <source>
        <dbReference type="ARBA" id="ARBA00082360"/>
    </source>
</evidence>
<keyword evidence="9" id="KW-0496">Mitochondrion</keyword>
<comment type="similarity">
    <text evidence="3">Belongs to the cytochrome c oxidase subunit 6A family.</text>
</comment>
<organism evidence="13 14">
    <name type="scientific">Sugiyamaella lignohabitans</name>
    <dbReference type="NCBI Taxonomy" id="796027"/>
    <lineage>
        <taxon>Eukaryota</taxon>
        <taxon>Fungi</taxon>
        <taxon>Dikarya</taxon>
        <taxon>Ascomycota</taxon>
        <taxon>Saccharomycotina</taxon>
        <taxon>Dipodascomycetes</taxon>
        <taxon>Dipodascales</taxon>
        <taxon>Trichomonascaceae</taxon>
        <taxon>Sugiyamaella</taxon>
    </lineage>
</organism>
<keyword evidence="6" id="KW-0809">Transit peptide</keyword>
<evidence type="ECO:0000256" key="4">
    <source>
        <dbReference type="ARBA" id="ARBA00022692"/>
    </source>
</evidence>
<dbReference type="GO" id="GO:0016491">
    <property type="term" value="F:oxidoreductase activity"/>
    <property type="evidence" value="ECO:0007669"/>
    <property type="project" value="UniProtKB-KW"/>
</dbReference>
<name>A0A167EJB8_9ASCO</name>
<evidence type="ECO:0000256" key="9">
    <source>
        <dbReference type="ARBA" id="ARBA00023128"/>
    </source>
</evidence>